<name>A0ABQ0DXI3_9EUKA</name>
<sequence length="56" mass="6569">MDHMVQYVLIMVRLLGSNQTKYKPFNTSKYMSGILQNNNQGMYYTPPRPNRKETLG</sequence>
<evidence type="ECO:0000313" key="1">
    <source>
        <dbReference type="EMBL" id="GAB1227578.1"/>
    </source>
</evidence>
<accession>A0ABQ0DXI3</accession>
<organism evidence="1 2">
    <name type="scientific">Entamoeba nuttalli</name>
    <dbReference type="NCBI Taxonomy" id="412467"/>
    <lineage>
        <taxon>Eukaryota</taxon>
        <taxon>Amoebozoa</taxon>
        <taxon>Evosea</taxon>
        <taxon>Archamoebae</taxon>
        <taxon>Mastigamoebida</taxon>
        <taxon>Entamoebidae</taxon>
        <taxon>Entamoeba</taxon>
    </lineage>
</organism>
<reference evidence="1 2" key="1">
    <citation type="journal article" date="2019" name="PLoS Negl. Trop. Dis.">
        <title>Whole genome sequencing of Entamoeba nuttalli reveals mammalian host-related molecular signatures and a novel octapeptide-repeat surface protein.</title>
        <authorList>
            <person name="Tanaka M."/>
            <person name="Makiuchi T."/>
            <person name="Komiyama T."/>
            <person name="Shiina T."/>
            <person name="Osaki K."/>
            <person name="Tachibana H."/>
        </authorList>
    </citation>
    <scope>NUCLEOTIDE SEQUENCE [LARGE SCALE GENOMIC DNA]</scope>
    <source>
        <strain evidence="1 2">P19-061405</strain>
    </source>
</reference>
<comment type="caution">
    <text evidence="1">The sequence shown here is derived from an EMBL/GenBank/DDBJ whole genome shotgun (WGS) entry which is preliminary data.</text>
</comment>
<evidence type="ECO:0000313" key="2">
    <source>
        <dbReference type="Proteomes" id="UP001628156"/>
    </source>
</evidence>
<dbReference type="EMBL" id="BAAFRS010000344">
    <property type="protein sequence ID" value="GAB1227578.1"/>
    <property type="molecule type" value="Genomic_DNA"/>
</dbReference>
<protein>
    <submittedName>
        <fullName evidence="1">Uncharacterized protein</fullName>
    </submittedName>
</protein>
<gene>
    <name evidence="1" type="ORF">ENUP19_0344G0016</name>
</gene>
<proteinExistence type="predicted"/>
<keyword evidence="2" id="KW-1185">Reference proteome</keyword>
<dbReference type="Proteomes" id="UP001628156">
    <property type="component" value="Unassembled WGS sequence"/>
</dbReference>